<evidence type="ECO:0000313" key="3">
    <source>
        <dbReference type="EMBL" id="KAK7494867.1"/>
    </source>
</evidence>
<accession>A0ABD0L5Z2</accession>
<dbReference type="AlphaFoldDB" id="A0ABD0L5Z2"/>
<keyword evidence="4" id="KW-1185">Reference proteome</keyword>
<dbReference type="PANTHER" id="PTHR13627:SF32">
    <property type="entry name" value="AGAP006029-PA"/>
    <property type="match status" value="1"/>
</dbReference>
<dbReference type="EMBL" id="JACVVK020000080">
    <property type="protein sequence ID" value="KAK7494867.1"/>
    <property type="molecule type" value="Genomic_DNA"/>
</dbReference>
<evidence type="ECO:0000259" key="2">
    <source>
        <dbReference type="Pfam" id="PF04991"/>
    </source>
</evidence>
<proteinExistence type="predicted"/>
<dbReference type="GO" id="GO:0009100">
    <property type="term" value="P:glycoprotein metabolic process"/>
    <property type="evidence" value="ECO:0007669"/>
    <property type="project" value="UniProtKB-ARBA"/>
</dbReference>
<dbReference type="InterPro" id="IPR007074">
    <property type="entry name" value="LicD/FKTN/FKRP_NTP_transf"/>
</dbReference>
<protein>
    <recommendedName>
        <fullName evidence="2">LicD/FKTN/FKRP nucleotidyltransferase domain-containing protein</fullName>
    </recommendedName>
</protein>
<comment type="caution">
    <text evidence="3">The sequence shown here is derived from an EMBL/GenBank/DDBJ whole genome shotgun (WGS) entry which is preliminary data.</text>
</comment>
<name>A0ABD0L5Z2_9CAEN</name>
<evidence type="ECO:0000256" key="1">
    <source>
        <dbReference type="SAM" id="Phobius"/>
    </source>
</evidence>
<gene>
    <name evidence="3" type="ORF">BaRGS_00013994</name>
</gene>
<dbReference type="InterPro" id="IPR052613">
    <property type="entry name" value="LicD_transferase"/>
</dbReference>
<dbReference type="Proteomes" id="UP001519460">
    <property type="component" value="Unassembled WGS sequence"/>
</dbReference>
<sequence length="228" mass="26063">MMQQVAVMIGRTSWRTVWVVFVLLVLILVLSFYVFSHDHLEHQPWYLLPAPCRMPPTVMADMVLLARHMHEALDRLNVSHALCFGTLWGALRSGRFLPWDNNVDMCAFKSQFTDSSRRVKDVFSQQGMTVDYDWRTGMYAVKYGSAVGGIQTYIVSADGEFAMEGGMSNTFWRWLGGGQVIFPARLLDAPLNKVKFHGSDMPVPHEGIEILKYLYPDNWWLEIKPPGC</sequence>
<dbReference type="PANTHER" id="PTHR13627">
    <property type="entry name" value="FUKUTIN RELATED PROTEIN"/>
    <property type="match status" value="1"/>
</dbReference>
<feature type="transmembrane region" description="Helical" evidence="1">
    <location>
        <begin position="12"/>
        <end position="35"/>
    </location>
</feature>
<feature type="domain" description="LicD/FKTN/FKRP nucleotidyltransferase" evidence="2">
    <location>
        <begin position="77"/>
        <end position="110"/>
    </location>
</feature>
<keyword evidence="1" id="KW-0472">Membrane</keyword>
<reference evidence="3 4" key="1">
    <citation type="journal article" date="2023" name="Sci. Data">
        <title>Genome assembly of the Korean intertidal mud-creeper Batillaria attramentaria.</title>
        <authorList>
            <person name="Patra A.K."/>
            <person name="Ho P.T."/>
            <person name="Jun S."/>
            <person name="Lee S.J."/>
            <person name="Kim Y."/>
            <person name="Won Y.J."/>
        </authorList>
    </citation>
    <scope>NUCLEOTIDE SEQUENCE [LARGE SCALE GENOMIC DNA]</scope>
    <source>
        <strain evidence="3">Wonlab-2016</strain>
    </source>
</reference>
<organism evidence="3 4">
    <name type="scientific">Batillaria attramentaria</name>
    <dbReference type="NCBI Taxonomy" id="370345"/>
    <lineage>
        <taxon>Eukaryota</taxon>
        <taxon>Metazoa</taxon>
        <taxon>Spiralia</taxon>
        <taxon>Lophotrochozoa</taxon>
        <taxon>Mollusca</taxon>
        <taxon>Gastropoda</taxon>
        <taxon>Caenogastropoda</taxon>
        <taxon>Sorbeoconcha</taxon>
        <taxon>Cerithioidea</taxon>
        <taxon>Batillariidae</taxon>
        <taxon>Batillaria</taxon>
    </lineage>
</organism>
<keyword evidence="1" id="KW-1133">Transmembrane helix</keyword>
<keyword evidence="1" id="KW-0812">Transmembrane</keyword>
<dbReference type="Pfam" id="PF04991">
    <property type="entry name" value="LicD"/>
    <property type="match status" value="1"/>
</dbReference>
<evidence type="ECO:0000313" key="4">
    <source>
        <dbReference type="Proteomes" id="UP001519460"/>
    </source>
</evidence>